<dbReference type="KEGG" id="kbs:EPA93_30935"/>
<dbReference type="InterPro" id="IPR021398">
    <property type="entry name" value="DUF3037"/>
</dbReference>
<name>A0A4P6JWR1_KTERU</name>
<evidence type="ECO:0000313" key="1">
    <source>
        <dbReference type="EMBL" id="QBD80157.1"/>
    </source>
</evidence>
<dbReference type="Pfam" id="PF11236">
    <property type="entry name" value="DUF3037"/>
    <property type="match status" value="1"/>
</dbReference>
<protein>
    <submittedName>
        <fullName evidence="1">DUF3037 domain-containing protein</fullName>
    </submittedName>
</protein>
<reference evidence="1 2" key="1">
    <citation type="submission" date="2019-01" db="EMBL/GenBank/DDBJ databases">
        <title>Ktedonosporobacter rubrisoli SCAWS-G2.</title>
        <authorList>
            <person name="Huang Y."/>
            <person name="Yan B."/>
        </authorList>
    </citation>
    <scope>NUCLEOTIDE SEQUENCE [LARGE SCALE GENOMIC DNA]</scope>
    <source>
        <strain evidence="1 2">SCAWS-G2</strain>
    </source>
</reference>
<evidence type="ECO:0000313" key="2">
    <source>
        <dbReference type="Proteomes" id="UP000290365"/>
    </source>
</evidence>
<dbReference type="OrthoDB" id="9803207at2"/>
<dbReference type="Proteomes" id="UP000290365">
    <property type="component" value="Chromosome"/>
</dbReference>
<gene>
    <name evidence="1" type="ORF">EPA93_30935</name>
</gene>
<accession>A0A4P6JWR1</accession>
<organism evidence="1 2">
    <name type="scientific">Ktedonosporobacter rubrisoli</name>
    <dbReference type="NCBI Taxonomy" id="2509675"/>
    <lineage>
        <taxon>Bacteria</taxon>
        <taxon>Bacillati</taxon>
        <taxon>Chloroflexota</taxon>
        <taxon>Ktedonobacteria</taxon>
        <taxon>Ktedonobacterales</taxon>
        <taxon>Ktedonosporobacteraceae</taxon>
        <taxon>Ktedonosporobacter</taxon>
    </lineage>
</organism>
<dbReference type="RefSeq" id="WP_129891223.1">
    <property type="nucleotide sequence ID" value="NZ_CP035758.1"/>
</dbReference>
<keyword evidence="2" id="KW-1185">Reference proteome</keyword>
<dbReference type="EMBL" id="CP035758">
    <property type="protein sequence ID" value="QBD80157.1"/>
    <property type="molecule type" value="Genomic_DNA"/>
</dbReference>
<dbReference type="AlphaFoldDB" id="A0A4P6JWR1"/>
<proteinExistence type="predicted"/>
<sequence length="128" mass="14174">MRAPVSYDYALIRVVPRVERGECINVGVILFCRMHRFLGALTHLDAARLQVLAPDLDLTEVQCHLEAIPLLCAGDARAGSLSQLSQPERFHWLVAPRSTIIQTSAVHSGLCNDPEATLHHLLKTMVLL</sequence>